<feature type="chain" id="PRO_5029859937" evidence="6">
    <location>
        <begin position="30"/>
        <end position="576"/>
    </location>
</feature>
<dbReference type="AlphaFoldDB" id="A0A7J4XH03"/>
<evidence type="ECO:0000256" key="1">
    <source>
        <dbReference type="ARBA" id="ARBA00004442"/>
    </source>
</evidence>
<organism evidence="9 10">
    <name type="scientific">Bacteroides salyersiae</name>
    <dbReference type="NCBI Taxonomy" id="291644"/>
    <lineage>
        <taxon>Bacteria</taxon>
        <taxon>Pseudomonadati</taxon>
        <taxon>Bacteroidota</taxon>
        <taxon>Bacteroidia</taxon>
        <taxon>Bacteroidales</taxon>
        <taxon>Bacteroidaceae</taxon>
        <taxon>Bacteroides</taxon>
    </lineage>
</organism>
<keyword evidence="5" id="KW-0998">Cell outer membrane</keyword>
<dbReference type="Pfam" id="PF14322">
    <property type="entry name" value="SusD-like_3"/>
    <property type="match status" value="1"/>
</dbReference>
<evidence type="ECO:0000256" key="3">
    <source>
        <dbReference type="ARBA" id="ARBA00022729"/>
    </source>
</evidence>
<evidence type="ECO:0000313" key="10">
    <source>
        <dbReference type="Proteomes" id="UP000422221"/>
    </source>
</evidence>
<evidence type="ECO:0000256" key="2">
    <source>
        <dbReference type="ARBA" id="ARBA00006275"/>
    </source>
</evidence>
<reference evidence="9 10" key="1">
    <citation type="journal article" date="2019" name="Nat. Med.">
        <title>A library of human gut bacterial isolates paired with longitudinal multiomics data enables mechanistic microbiome research.</title>
        <authorList>
            <person name="Poyet M."/>
            <person name="Groussin M."/>
            <person name="Gibbons S.M."/>
            <person name="Avila-Pacheco J."/>
            <person name="Jiang X."/>
            <person name="Kearney S.M."/>
            <person name="Perrotta A.R."/>
            <person name="Berdy B."/>
            <person name="Zhao S."/>
            <person name="Lieberman T.D."/>
            <person name="Swanson P.K."/>
            <person name="Smith M."/>
            <person name="Roesemann S."/>
            <person name="Alexander J.E."/>
            <person name="Rich S.A."/>
            <person name="Livny J."/>
            <person name="Vlamakis H."/>
            <person name="Clish C."/>
            <person name="Bullock K."/>
            <person name="Deik A."/>
            <person name="Scott J."/>
            <person name="Pierce K.A."/>
            <person name="Xavier R.J."/>
            <person name="Alm E.J."/>
        </authorList>
    </citation>
    <scope>NUCLEOTIDE SEQUENCE [LARGE SCALE GENOMIC DNA]</scope>
    <source>
        <strain evidence="9 10">BIOML-A10</strain>
    </source>
</reference>
<keyword evidence="4" id="KW-0472">Membrane</keyword>
<sequence length="576" mass="66257">MRKQTNGKMKKIKYILGCIGTALMFSACSDFLDVATQNGLDPDQANDAERFCNAAYASLMNQRDVKLWAWGDVRSDDAYKGGGGTNDGYTEHCYETGTHIVTTFNEPDGYWFAQYCGISRVNTALNALNLVSEKEFPNKVTRQAEMRFLRGHFYFLLKILFKNIPFVDETVPEHQYQYISNVALTDVEMWDKIIEDFKFAFDNLPEKQADLGRANKYAAAAYLAKANLYKAYRQNEKYEVTSIDAGDLEEVVKYTGEVLKSSYGLETDFAYNFMPEFENGKESIFAIQFSKDDGTMFGNLNFADFLSVPQGLGCCDFHKPSQNLVNAFKTSKGLPMFKMTNGVYSENYDIANYSKSKAADPRLFSTVAMDGFPYKYNEDLLFQNSWNRNPEVYGNFASLKENVDPSCDCFVNLSPYYANSMNKILIRFADVLLMRAEALIELNRESEALPLINQIRQRAQDSANGMVNYSDPDLKPVMEVALYQDGSNCVWNQEFARYALRWERRLEFAMENMRFFDLVRWGICSETMNKYFQSEKARRSYLKEAVFTKNKNEYAPIPQQQIGYSKDVYKQNYGWK</sequence>
<dbReference type="InterPro" id="IPR033985">
    <property type="entry name" value="SusD-like_N"/>
</dbReference>
<feature type="signal peptide" evidence="6">
    <location>
        <begin position="1"/>
        <end position="29"/>
    </location>
</feature>
<evidence type="ECO:0000256" key="5">
    <source>
        <dbReference type="ARBA" id="ARBA00023237"/>
    </source>
</evidence>
<dbReference type="SUPFAM" id="SSF48452">
    <property type="entry name" value="TPR-like"/>
    <property type="match status" value="1"/>
</dbReference>
<evidence type="ECO:0000256" key="6">
    <source>
        <dbReference type="SAM" id="SignalP"/>
    </source>
</evidence>
<evidence type="ECO:0000256" key="4">
    <source>
        <dbReference type="ARBA" id="ARBA00023136"/>
    </source>
</evidence>
<evidence type="ECO:0000259" key="7">
    <source>
        <dbReference type="Pfam" id="PF07980"/>
    </source>
</evidence>
<evidence type="ECO:0000313" key="9">
    <source>
        <dbReference type="EMBL" id="KAA3762891.1"/>
    </source>
</evidence>
<dbReference type="GO" id="GO:0009279">
    <property type="term" value="C:cell outer membrane"/>
    <property type="evidence" value="ECO:0007669"/>
    <property type="project" value="UniProtKB-SubCell"/>
</dbReference>
<evidence type="ECO:0000259" key="8">
    <source>
        <dbReference type="Pfam" id="PF14322"/>
    </source>
</evidence>
<accession>A0A7J4XH03</accession>
<proteinExistence type="inferred from homology"/>
<comment type="caution">
    <text evidence="9">The sequence shown here is derived from an EMBL/GenBank/DDBJ whole genome shotgun (WGS) entry which is preliminary data.</text>
</comment>
<name>A0A7J4XH03_9BACE</name>
<dbReference type="Pfam" id="PF07980">
    <property type="entry name" value="SusD_RagB"/>
    <property type="match status" value="1"/>
</dbReference>
<comment type="similarity">
    <text evidence="2">Belongs to the SusD family.</text>
</comment>
<dbReference type="InterPro" id="IPR011990">
    <property type="entry name" value="TPR-like_helical_dom_sf"/>
</dbReference>
<dbReference type="Gene3D" id="1.25.40.390">
    <property type="match status" value="1"/>
</dbReference>
<feature type="domain" description="RagB/SusD" evidence="7">
    <location>
        <begin position="281"/>
        <end position="575"/>
    </location>
</feature>
<dbReference type="PROSITE" id="PS51257">
    <property type="entry name" value="PROKAR_LIPOPROTEIN"/>
    <property type="match status" value="1"/>
</dbReference>
<dbReference type="InterPro" id="IPR012944">
    <property type="entry name" value="SusD_RagB_dom"/>
</dbReference>
<protein>
    <submittedName>
        <fullName evidence="9">RagB/SusD family nutrient uptake outer membrane protein</fullName>
    </submittedName>
</protein>
<gene>
    <name evidence="9" type="ORF">F3F73_14145</name>
</gene>
<feature type="domain" description="SusD-like N-terminal" evidence="8">
    <location>
        <begin position="30"/>
        <end position="226"/>
    </location>
</feature>
<dbReference type="EMBL" id="VWMK01000014">
    <property type="protein sequence ID" value="KAA3762891.1"/>
    <property type="molecule type" value="Genomic_DNA"/>
</dbReference>
<comment type="subcellular location">
    <subcellularLocation>
        <location evidence="1">Cell outer membrane</location>
    </subcellularLocation>
</comment>
<keyword evidence="3 6" id="KW-0732">Signal</keyword>
<dbReference type="Proteomes" id="UP000422221">
    <property type="component" value="Unassembled WGS sequence"/>
</dbReference>